<keyword evidence="21" id="KW-1185">Reference proteome</keyword>
<evidence type="ECO:0000256" key="1">
    <source>
        <dbReference type="ARBA" id="ARBA00001947"/>
    </source>
</evidence>
<dbReference type="VEuPathDB" id="FungiDB:SCHCODRAFT_02610501"/>
<keyword evidence="11" id="KW-0482">Metalloprotease</keyword>
<organism evidence="21">
    <name type="scientific">Schizophyllum commune (strain H4-8 / FGSC 9210)</name>
    <name type="common">Split gill fungus</name>
    <dbReference type="NCBI Taxonomy" id="578458"/>
    <lineage>
        <taxon>Eukaryota</taxon>
        <taxon>Fungi</taxon>
        <taxon>Dikarya</taxon>
        <taxon>Basidiomycota</taxon>
        <taxon>Agaricomycotina</taxon>
        <taxon>Agaricomycetes</taxon>
        <taxon>Agaricomycetidae</taxon>
        <taxon>Agaricales</taxon>
        <taxon>Schizophyllaceae</taxon>
        <taxon>Schizophyllum</taxon>
    </lineage>
</organism>
<accession>D8PRX9</accession>
<evidence type="ECO:0000256" key="14">
    <source>
        <dbReference type="ARBA" id="ARBA00026187"/>
    </source>
</evidence>
<keyword evidence="7" id="KW-0479">Metal-binding</keyword>
<dbReference type="OrthoDB" id="3626597at2759"/>
<feature type="chain" id="PRO_5003120227" description="Inactive metallocarboxypeptidase ECM14" evidence="18">
    <location>
        <begin position="21"/>
        <end position="508"/>
    </location>
</feature>
<evidence type="ECO:0000256" key="18">
    <source>
        <dbReference type="SAM" id="SignalP"/>
    </source>
</evidence>
<keyword evidence="12" id="KW-1015">Disulfide bond</keyword>
<dbReference type="eggNOG" id="KOG2650">
    <property type="taxonomic scope" value="Eukaryota"/>
</dbReference>
<dbReference type="PRINTS" id="PR00765">
    <property type="entry name" value="CRBOXYPTASEA"/>
</dbReference>
<feature type="signal peptide" evidence="18">
    <location>
        <begin position="1"/>
        <end position="20"/>
    </location>
</feature>
<comment type="caution">
    <text evidence="16">Lacks conserved residue(s) required for the propagation of feature annotation.</text>
</comment>
<evidence type="ECO:0000256" key="15">
    <source>
        <dbReference type="ARBA" id="ARBA00026213"/>
    </source>
</evidence>
<evidence type="ECO:0000256" key="6">
    <source>
        <dbReference type="ARBA" id="ARBA00022670"/>
    </source>
</evidence>
<reference evidence="20 21" key="1">
    <citation type="journal article" date="2010" name="Nat. Biotechnol.">
        <title>Genome sequence of the model mushroom Schizophyllum commune.</title>
        <authorList>
            <person name="Ohm R.A."/>
            <person name="de Jong J.F."/>
            <person name="Lugones L.G."/>
            <person name="Aerts A."/>
            <person name="Kothe E."/>
            <person name="Stajich J.E."/>
            <person name="de Vries R.P."/>
            <person name="Record E."/>
            <person name="Levasseur A."/>
            <person name="Baker S.E."/>
            <person name="Bartholomew K.A."/>
            <person name="Coutinho P.M."/>
            <person name="Erdmann S."/>
            <person name="Fowler T.J."/>
            <person name="Gathman A.C."/>
            <person name="Lombard V."/>
            <person name="Henrissat B."/>
            <person name="Knabe N."/>
            <person name="Kuees U."/>
            <person name="Lilly W.W."/>
            <person name="Lindquist E."/>
            <person name="Lucas S."/>
            <person name="Magnuson J.K."/>
            <person name="Piumi F."/>
            <person name="Raudaskoski M."/>
            <person name="Salamov A."/>
            <person name="Schmutz J."/>
            <person name="Schwarze F.W.M.R."/>
            <person name="vanKuyk P.A."/>
            <person name="Horton J.S."/>
            <person name="Grigoriev I.V."/>
            <person name="Woesten H.A.B."/>
        </authorList>
    </citation>
    <scope>NUCLEOTIDE SEQUENCE [LARGE SCALE GENOMIC DNA]</scope>
    <source>
        <strain evidence="21">H4-8 / FGSC 9210</strain>
    </source>
</reference>
<dbReference type="FunFam" id="3.40.630.10:FF:000084">
    <property type="entry name" value="Carboxypeptidase B2"/>
    <property type="match status" value="1"/>
</dbReference>
<evidence type="ECO:0000256" key="9">
    <source>
        <dbReference type="ARBA" id="ARBA00022801"/>
    </source>
</evidence>
<evidence type="ECO:0000256" key="3">
    <source>
        <dbReference type="ARBA" id="ARBA00005988"/>
    </source>
</evidence>
<dbReference type="GO" id="GO:0006508">
    <property type="term" value="P:proteolysis"/>
    <property type="evidence" value="ECO:0007669"/>
    <property type="project" value="UniProtKB-KW"/>
</dbReference>
<comment type="cofactor">
    <cofactor evidence="1">
        <name>Zn(2+)</name>
        <dbReference type="ChEBI" id="CHEBI:29105"/>
    </cofactor>
</comment>
<dbReference type="GO" id="GO:0005615">
    <property type="term" value="C:extracellular space"/>
    <property type="evidence" value="ECO:0007669"/>
    <property type="project" value="TreeGrafter"/>
</dbReference>
<gene>
    <name evidence="20" type="ORF">SCHCODRAFT_64852</name>
</gene>
<sequence length="508" mass="56509">MSARTIIWLVFAALAQVVHSEGLAYGEDQQPLVSTPQTRASVLYHLQPGADGFAVHKIADVLEHANLDVWHLSPERGAYVYVRDAGEERTMEKILDRVNSAAVERTPISAPPPPPADHAYPASAFPWNTSLSHLPNSTYHNTYHSYLELHDMLYALHDAYPDVVTIVEYGRSSEGRPLLGAVIQDEEVPSDEEKLLSFSHAHSGGRKGEADTKLAFVISGAQHSREWIATSTASYLAHALSSNTSEPGSLRSLLKHFDFHIIPTPNPDGYVYTWEHDRFWHKNRQPLGLGVECTGIDLNRNWGYKWRPVTYGDVDLSSSDDNSWQGEADLKKKHKKPKPTPNPCSASFPGSRPFQAPEVNALANYVTAIGSGVGGAPGREIGVYIDLRSFGQMLSTPYSFSCQRMPRDNEDQLEAAMGAVKRMKAAHGMGYKTGRLCELLYNAGGNIMDYMYKRESIKYSYSLHLRDTGTYGFLIPPEWIRPVGEETAQLVTYLAHFVARQRQLPDAP</sequence>
<evidence type="ECO:0000256" key="17">
    <source>
        <dbReference type="SAM" id="MobiDB-lite"/>
    </source>
</evidence>
<dbReference type="PANTHER" id="PTHR11705:SF147">
    <property type="entry name" value="INACTIVE METALLOCARBOXYPEPTIDASE ECM14"/>
    <property type="match status" value="1"/>
</dbReference>
<dbReference type="SMART" id="SM00631">
    <property type="entry name" value="Zn_pept"/>
    <property type="match status" value="1"/>
</dbReference>
<dbReference type="GO" id="GO:0008270">
    <property type="term" value="F:zinc ion binding"/>
    <property type="evidence" value="ECO:0007669"/>
    <property type="project" value="InterPro"/>
</dbReference>
<evidence type="ECO:0000256" key="13">
    <source>
        <dbReference type="ARBA" id="ARBA00025210"/>
    </source>
</evidence>
<dbReference type="GeneID" id="9585095"/>
<dbReference type="GO" id="GO:0004181">
    <property type="term" value="F:metallocarboxypeptidase activity"/>
    <property type="evidence" value="ECO:0007669"/>
    <property type="project" value="InterPro"/>
</dbReference>
<dbReference type="EMBL" id="GL377302">
    <property type="protein sequence ID" value="EFJ02561.1"/>
    <property type="molecule type" value="Genomic_DNA"/>
</dbReference>
<keyword evidence="8 18" id="KW-0732">Signal</keyword>
<evidence type="ECO:0000256" key="12">
    <source>
        <dbReference type="ARBA" id="ARBA00023157"/>
    </source>
</evidence>
<dbReference type="OMA" id="HQHAREH"/>
<dbReference type="FunCoup" id="D8PRX9">
    <property type="interactions" value="5"/>
</dbReference>
<keyword evidence="5" id="KW-0121">Carboxypeptidase</keyword>
<comment type="function">
    <text evidence="13">Inactive carboxypeptidase that may play a role in cell wall organization and biogenesis.</text>
</comment>
<dbReference type="HOGENOM" id="CLU_019326_1_2_1"/>
<evidence type="ECO:0000256" key="10">
    <source>
        <dbReference type="ARBA" id="ARBA00022833"/>
    </source>
</evidence>
<evidence type="ECO:0000256" key="5">
    <source>
        <dbReference type="ARBA" id="ARBA00022645"/>
    </source>
</evidence>
<dbReference type="PANTHER" id="PTHR11705">
    <property type="entry name" value="PROTEASE FAMILY M14 CARBOXYPEPTIDASE A,B"/>
    <property type="match status" value="1"/>
</dbReference>
<dbReference type="CDD" id="cd03860">
    <property type="entry name" value="M14_CP_A-B_like"/>
    <property type="match status" value="1"/>
</dbReference>
<dbReference type="RefSeq" id="XP_003037463.1">
    <property type="nucleotide sequence ID" value="XM_003037417.1"/>
</dbReference>
<dbReference type="Proteomes" id="UP000007431">
    <property type="component" value="Unassembled WGS sequence"/>
</dbReference>
<proteinExistence type="inferred from homology"/>
<name>D8PRX9_SCHCM</name>
<dbReference type="Gene3D" id="3.40.630.10">
    <property type="entry name" value="Zn peptidases"/>
    <property type="match status" value="1"/>
</dbReference>
<keyword evidence="10" id="KW-0862">Zinc</keyword>
<dbReference type="AlphaFoldDB" id="D8PRX9"/>
<dbReference type="InParanoid" id="D8PRX9"/>
<evidence type="ECO:0000256" key="11">
    <source>
        <dbReference type="ARBA" id="ARBA00023049"/>
    </source>
</evidence>
<evidence type="ECO:0000313" key="20">
    <source>
        <dbReference type="EMBL" id="EFJ02561.1"/>
    </source>
</evidence>
<dbReference type="InterPro" id="IPR000834">
    <property type="entry name" value="Peptidase_M14"/>
</dbReference>
<feature type="region of interest" description="Disordered" evidence="17">
    <location>
        <begin position="317"/>
        <end position="351"/>
    </location>
</feature>
<dbReference type="Pfam" id="PF00246">
    <property type="entry name" value="Peptidase_M14"/>
    <property type="match status" value="1"/>
</dbReference>
<evidence type="ECO:0000256" key="4">
    <source>
        <dbReference type="ARBA" id="ARBA00022525"/>
    </source>
</evidence>
<evidence type="ECO:0000256" key="16">
    <source>
        <dbReference type="PROSITE-ProRule" id="PRU01379"/>
    </source>
</evidence>
<protein>
    <recommendedName>
        <fullName evidence="14">Inactive metallocarboxypeptidase ECM14</fullName>
    </recommendedName>
    <alternativeName>
        <fullName evidence="15">Inactive metallocarboxypeptidase ecm14</fullName>
    </alternativeName>
</protein>
<evidence type="ECO:0000256" key="7">
    <source>
        <dbReference type="ARBA" id="ARBA00022723"/>
    </source>
</evidence>
<dbReference type="KEGG" id="scm:SCHCO_02610501"/>
<keyword evidence="6" id="KW-0645">Protease</keyword>
<dbReference type="SUPFAM" id="SSF53187">
    <property type="entry name" value="Zn-dependent exopeptidases"/>
    <property type="match status" value="1"/>
</dbReference>
<dbReference type="PROSITE" id="PS52035">
    <property type="entry name" value="PEPTIDASE_M14"/>
    <property type="match status" value="1"/>
</dbReference>
<feature type="domain" description="Peptidase M14" evidence="19">
    <location>
        <begin position="142"/>
        <end position="498"/>
    </location>
</feature>
<comment type="similarity">
    <text evidence="3 16">Belongs to the peptidase M14 family.</text>
</comment>
<keyword evidence="4" id="KW-0964">Secreted</keyword>
<evidence type="ECO:0000256" key="8">
    <source>
        <dbReference type="ARBA" id="ARBA00022729"/>
    </source>
</evidence>
<evidence type="ECO:0000256" key="2">
    <source>
        <dbReference type="ARBA" id="ARBA00004613"/>
    </source>
</evidence>
<evidence type="ECO:0000259" key="19">
    <source>
        <dbReference type="PROSITE" id="PS52035"/>
    </source>
</evidence>
<comment type="subcellular location">
    <subcellularLocation>
        <location evidence="2">Secreted</location>
    </subcellularLocation>
</comment>
<keyword evidence="9" id="KW-0378">Hydrolase</keyword>
<evidence type="ECO:0000313" key="21">
    <source>
        <dbReference type="Proteomes" id="UP000007431"/>
    </source>
</evidence>